<evidence type="ECO:0000256" key="9">
    <source>
        <dbReference type="PROSITE-ProRule" id="PRU00268"/>
    </source>
</evidence>
<dbReference type="Pfam" id="PF00333">
    <property type="entry name" value="Ribosomal_S5"/>
    <property type="match status" value="1"/>
</dbReference>
<evidence type="ECO:0000313" key="12">
    <source>
        <dbReference type="EMBL" id="KAF0293153.1"/>
    </source>
</evidence>
<dbReference type="SUPFAM" id="SSF54768">
    <property type="entry name" value="dsRNA-binding domain-like"/>
    <property type="match status" value="1"/>
</dbReference>
<reference evidence="13 14" key="1">
    <citation type="submission" date="2019-07" db="EMBL/GenBank/DDBJ databases">
        <title>Draft genome assembly of a fouling barnacle, Amphibalanus amphitrite (Darwin, 1854): The first reference genome for Thecostraca.</title>
        <authorList>
            <person name="Kim W."/>
        </authorList>
    </citation>
    <scope>NUCLEOTIDE SEQUENCE [LARGE SCALE GENOMIC DNA]</scope>
    <source>
        <strain evidence="13">SNU_AA5</strain>
        <tissue evidence="13">Soma without cirri and trophi</tissue>
    </source>
</reference>
<evidence type="ECO:0000259" key="11">
    <source>
        <dbReference type="PROSITE" id="PS50881"/>
    </source>
</evidence>
<sequence length="471" mass="52733">MLSLKLWVPKLAGASTCFRPGISCLLSSLKVQQCHHAAGRLTPVLSVLVQKQDKAVLGIQPSRNAGFFTNMSANELWKGVTGVSNAGRKRGRGRGAGVKRRRDLNRGQVIGVGKVNMMWPGLNAPVLRNGELVRQQSQPRDEQRESRLQAIRDQFTDQRSFKLTPLERGWSGNRLPGRSIGPPDAVDFETFEGFDTTVLELKTVFSMTATAGRTRHISCFAVTGNGAGLVGYGLGKGNTGMAAIKQCKRRAGQRLIYVERCDGHTVFHDFFTRFAAVRIFVERRPRGHGLQCHRAIREICHRVGISDLYAKVEGPTDNVQSITKAFFLGLLRQRTHQQLADEKRLHLVELRPEADNYPRLVASPGGAPVRSKEQIPADEELDFQLHIFEGKVPLKMPPKQPFYMKLPCYQTHLNKVKHLKNQEQVRVSLLAEHGEVRSFLADQYPECRAASAALWAEKRQAAEDDQEQDEM</sequence>
<evidence type="ECO:0000256" key="1">
    <source>
        <dbReference type="ARBA" id="ARBA00004173"/>
    </source>
</evidence>
<dbReference type="FunFam" id="3.30.160.20:FF:000022">
    <property type="entry name" value="28S ribosomal protein S5, mitochondrial"/>
    <property type="match status" value="1"/>
</dbReference>
<dbReference type="OrthoDB" id="309483at2759"/>
<dbReference type="GO" id="GO:0003735">
    <property type="term" value="F:structural constituent of ribosome"/>
    <property type="evidence" value="ECO:0007669"/>
    <property type="project" value="UniProtKB-UniRule"/>
</dbReference>
<comment type="subcellular location">
    <subcellularLocation>
        <location evidence="1">Mitochondrion</location>
    </subcellularLocation>
</comment>
<dbReference type="SUPFAM" id="SSF54211">
    <property type="entry name" value="Ribosomal protein S5 domain 2-like"/>
    <property type="match status" value="1"/>
</dbReference>
<organism evidence="13 14">
    <name type="scientific">Amphibalanus amphitrite</name>
    <name type="common">Striped barnacle</name>
    <name type="synonym">Balanus amphitrite</name>
    <dbReference type="NCBI Taxonomy" id="1232801"/>
    <lineage>
        <taxon>Eukaryota</taxon>
        <taxon>Metazoa</taxon>
        <taxon>Ecdysozoa</taxon>
        <taxon>Arthropoda</taxon>
        <taxon>Crustacea</taxon>
        <taxon>Multicrustacea</taxon>
        <taxon>Cirripedia</taxon>
        <taxon>Thoracica</taxon>
        <taxon>Thoracicalcarea</taxon>
        <taxon>Balanomorpha</taxon>
        <taxon>Balanoidea</taxon>
        <taxon>Balanidae</taxon>
        <taxon>Amphibalaninae</taxon>
        <taxon>Amphibalanus</taxon>
    </lineage>
</organism>
<dbReference type="Gene3D" id="3.30.230.10">
    <property type="match status" value="1"/>
</dbReference>
<accession>A0A6A4W8A7</accession>
<keyword evidence="14" id="KW-1185">Reference proteome</keyword>
<evidence type="ECO:0000256" key="8">
    <source>
        <dbReference type="ARBA" id="ARBA00062683"/>
    </source>
</evidence>
<evidence type="ECO:0000256" key="5">
    <source>
        <dbReference type="ARBA" id="ARBA00023274"/>
    </source>
</evidence>
<evidence type="ECO:0000256" key="7">
    <source>
        <dbReference type="ARBA" id="ARBA00041606"/>
    </source>
</evidence>
<proteinExistence type="inferred from homology"/>
<dbReference type="PANTHER" id="PTHR48277:SF1">
    <property type="entry name" value="MITOCHONDRIAL RIBOSOMAL PROTEIN S5"/>
    <property type="match status" value="1"/>
</dbReference>
<dbReference type="AlphaFoldDB" id="A0A6A4W8A7"/>
<gene>
    <name evidence="13" type="primary">MRPS5_3</name>
    <name evidence="12" type="synonym">MRPS5_0</name>
    <name evidence="12" type="ORF">FJT64_008925</name>
    <name evidence="13" type="ORF">FJT64_024453</name>
</gene>
<dbReference type="GO" id="GO:0006412">
    <property type="term" value="P:translation"/>
    <property type="evidence" value="ECO:0007669"/>
    <property type="project" value="InterPro"/>
</dbReference>
<dbReference type="InterPro" id="IPR048584">
    <property type="entry name" value="Ribosomal_uS5m_N"/>
</dbReference>
<dbReference type="InterPro" id="IPR014721">
    <property type="entry name" value="Ribsml_uS5_D2-typ_fold_subgr"/>
</dbReference>
<dbReference type="InterPro" id="IPR020568">
    <property type="entry name" value="Ribosomal_Su5_D2-typ_SF"/>
</dbReference>
<comment type="subunit">
    <text evidence="8">Component of the mitochondrial ribosome small subunit (28S) which comprises a 12S rRNA and about 30 distinct proteins.</text>
</comment>
<dbReference type="PROSITE" id="PS50881">
    <property type="entry name" value="S5_DSRBD"/>
    <property type="match status" value="1"/>
</dbReference>
<protein>
    <recommendedName>
        <fullName evidence="6">Small ribosomal subunit protein uS5m</fullName>
    </recommendedName>
    <alternativeName>
        <fullName evidence="7">28S ribosomal protein S5, mitochondrial</fullName>
    </alternativeName>
</protein>
<evidence type="ECO:0000256" key="3">
    <source>
        <dbReference type="ARBA" id="ARBA00022980"/>
    </source>
</evidence>
<keyword evidence="4" id="KW-0496">Mitochondrion</keyword>
<dbReference type="Proteomes" id="UP000440578">
    <property type="component" value="Unassembled WGS sequence"/>
</dbReference>
<dbReference type="GO" id="GO:0003723">
    <property type="term" value="F:RNA binding"/>
    <property type="evidence" value="ECO:0007669"/>
    <property type="project" value="InterPro"/>
</dbReference>
<dbReference type="FunFam" id="3.30.230.10:FF:000002">
    <property type="entry name" value="30S ribosomal protein S5"/>
    <property type="match status" value="1"/>
</dbReference>
<feature type="domain" description="S5 DRBM" evidence="11">
    <location>
        <begin position="194"/>
        <end position="258"/>
    </location>
</feature>
<evidence type="ECO:0000313" key="13">
    <source>
        <dbReference type="EMBL" id="KAF0303566.1"/>
    </source>
</evidence>
<dbReference type="Pfam" id="PF03719">
    <property type="entry name" value="Ribosomal_S5_C"/>
    <property type="match status" value="1"/>
</dbReference>
<keyword evidence="5 9" id="KW-0687">Ribonucleoprotein</keyword>
<dbReference type="InterPro" id="IPR005324">
    <property type="entry name" value="Ribosomal_uS5_C"/>
</dbReference>
<dbReference type="GO" id="GO:0005763">
    <property type="term" value="C:mitochondrial small ribosomal subunit"/>
    <property type="evidence" value="ECO:0007669"/>
    <property type="project" value="UniProtKB-ARBA"/>
</dbReference>
<comment type="caution">
    <text evidence="13">The sequence shown here is derived from an EMBL/GenBank/DDBJ whole genome shotgun (WGS) entry which is preliminary data.</text>
</comment>
<dbReference type="Gene3D" id="3.30.160.20">
    <property type="match status" value="1"/>
</dbReference>
<dbReference type="GO" id="GO:0005743">
    <property type="term" value="C:mitochondrial inner membrane"/>
    <property type="evidence" value="ECO:0007669"/>
    <property type="project" value="UniProtKB-ARBA"/>
</dbReference>
<evidence type="ECO:0000313" key="14">
    <source>
        <dbReference type="Proteomes" id="UP000440578"/>
    </source>
</evidence>
<keyword evidence="3 9" id="KW-0689">Ribosomal protein</keyword>
<dbReference type="PANTHER" id="PTHR48277">
    <property type="entry name" value="MITOCHONDRIAL RIBOSOMAL PROTEIN S5"/>
    <property type="match status" value="1"/>
</dbReference>
<dbReference type="EMBL" id="VIIS01000929">
    <property type="protein sequence ID" value="KAF0303566.1"/>
    <property type="molecule type" value="Genomic_DNA"/>
</dbReference>
<name>A0A6A4W8A7_AMPAM</name>
<dbReference type="EMBL" id="VIIS01001765">
    <property type="protein sequence ID" value="KAF0293153.1"/>
    <property type="molecule type" value="Genomic_DNA"/>
</dbReference>
<dbReference type="InterPro" id="IPR000851">
    <property type="entry name" value="Ribosomal_uS5"/>
</dbReference>
<dbReference type="Pfam" id="PF21251">
    <property type="entry name" value="Ribosomal_uS5m_N"/>
    <property type="match status" value="1"/>
</dbReference>
<dbReference type="InterPro" id="IPR013810">
    <property type="entry name" value="Ribosomal_uS5_N"/>
</dbReference>
<evidence type="ECO:0000256" key="10">
    <source>
        <dbReference type="RuleBase" id="RU003823"/>
    </source>
</evidence>
<evidence type="ECO:0000256" key="4">
    <source>
        <dbReference type="ARBA" id="ARBA00023128"/>
    </source>
</evidence>
<comment type="similarity">
    <text evidence="2 10">Belongs to the universal ribosomal protein uS5 family.</text>
</comment>
<evidence type="ECO:0000256" key="6">
    <source>
        <dbReference type="ARBA" id="ARBA00039335"/>
    </source>
</evidence>
<evidence type="ECO:0000256" key="2">
    <source>
        <dbReference type="ARBA" id="ARBA00008945"/>
    </source>
</evidence>